<dbReference type="Gene3D" id="3.40.50.1390">
    <property type="entry name" value="Resolvase, N-terminal catalytic domain"/>
    <property type="match status" value="1"/>
</dbReference>
<reference evidence="4" key="1">
    <citation type="submission" date="2024-06" db="EMBL/GenBank/DDBJ databases">
        <title>The Caenorhabditis elegans bacterial microbiome influences microsporidia infection through nutrient limitation and inhibiting parasite invasion.</title>
        <authorList>
            <person name="Tamim El Jarkass H."/>
            <person name="Castelblanco S."/>
            <person name="Kaur M."/>
            <person name="Wan Y.C."/>
            <person name="Ellis A.E."/>
            <person name="Sheldon R.D."/>
            <person name="Lien E.C."/>
            <person name="Burton N.O."/>
            <person name="Wright G.D."/>
            <person name="Reinke A.W."/>
        </authorList>
    </citation>
    <scope>NUCLEOTIDE SEQUENCE</scope>
    <source>
        <strain evidence="4">MYb327</strain>
    </source>
</reference>
<dbReference type="PANTHER" id="PTHR30461:SF2">
    <property type="entry name" value="SERINE RECOMBINASE PINE-RELATED"/>
    <property type="match status" value="1"/>
</dbReference>
<evidence type="ECO:0000256" key="1">
    <source>
        <dbReference type="ARBA" id="ARBA00023125"/>
    </source>
</evidence>
<dbReference type="GO" id="GO:0000150">
    <property type="term" value="F:DNA strand exchange activity"/>
    <property type="evidence" value="ECO:0007669"/>
    <property type="project" value="InterPro"/>
</dbReference>
<dbReference type="SUPFAM" id="SSF53041">
    <property type="entry name" value="Resolvase-like"/>
    <property type="match status" value="1"/>
</dbReference>
<dbReference type="AlphaFoldDB" id="A0AAU8DXM8"/>
<dbReference type="InterPro" id="IPR050639">
    <property type="entry name" value="SSR_resolvase"/>
</dbReference>
<gene>
    <name evidence="4" type="ORF">ABVN21_14600</name>
</gene>
<dbReference type="RefSeq" id="WP_339553151.1">
    <property type="nucleotide sequence ID" value="NZ_CP159258.1"/>
</dbReference>
<accession>A0AAU8DXM8</accession>
<protein>
    <submittedName>
        <fullName evidence="4">Recombinase family protein</fullName>
    </submittedName>
</protein>
<evidence type="ECO:0000259" key="3">
    <source>
        <dbReference type="SMART" id="SM00857"/>
    </source>
</evidence>
<dbReference type="InterPro" id="IPR006119">
    <property type="entry name" value="Resolv_N"/>
</dbReference>
<dbReference type="SMART" id="SM00857">
    <property type="entry name" value="Resolvase"/>
    <property type="match status" value="1"/>
</dbReference>
<name>A0AAU8DXM8_9PSED</name>
<dbReference type="EMBL" id="CP159258">
    <property type="protein sequence ID" value="XCG71998.1"/>
    <property type="molecule type" value="Genomic_DNA"/>
</dbReference>
<proteinExistence type="predicted"/>
<dbReference type="PANTHER" id="PTHR30461">
    <property type="entry name" value="DNA-INVERTASE FROM LAMBDOID PROPHAGE"/>
    <property type="match status" value="1"/>
</dbReference>
<keyword evidence="1" id="KW-0238">DNA-binding</keyword>
<keyword evidence="2" id="KW-0233">DNA recombination</keyword>
<evidence type="ECO:0000256" key="2">
    <source>
        <dbReference type="ARBA" id="ARBA00023172"/>
    </source>
</evidence>
<organism evidence="4">
    <name type="scientific">Pseudomonas sp. MYb327</name>
    <dbReference type="NCBI Taxonomy" id="2745230"/>
    <lineage>
        <taxon>Bacteria</taxon>
        <taxon>Pseudomonadati</taxon>
        <taxon>Pseudomonadota</taxon>
        <taxon>Gammaproteobacteria</taxon>
        <taxon>Pseudomonadales</taxon>
        <taxon>Pseudomonadaceae</taxon>
        <taxon>Pseudomonas</taxon>
    </lineage>
</organism>
<dbReference type="GO" id="GO:0003677">
    <property type="term" value="F:DNA binding"/>
    <property type="evidence" value="ECO:0007669"/>
    <property type="project" value="UniProtKB-KW"/>
</dbReference>
<dbReference type="CDD" id="cd00338">
    <property type="entry name" value="Ser_Recombinase"/>
    <property type="match status" value="1"/>
</dbReference>
<feature type="domain" description="Resolvase/invertase-type recombinase catalytic" evidence="3">
    <location>
        <begin position="3"/>
        <end position="138"/>
    </location>
</feature>
<sequence>MDVVAYYRVSTKGQGESGLGIEAQKEYVRFAAEKQGWTVVVEYEDVGVSGSIHPLGRPGAANAFADGRPVVVAKLDRLSRDVEHIAGLMKRNNFKVATMPNASTVELHIYAVLAEQERTFISERTKAALKSLDVRAEAGDIDALHSLANREDKLRKGRSMLNRAKGHDTQRKQADHRADTVEDAIENCILKGATSLQAVAECLISRNIPTARKGRWSPTAVMRVMQRLGLELNKANAASVGS</sequence>
<dbReference type="Pfam" id="PF00239">
    <property type="entry name" value="Resolvase"/>
    <property type="match status" value="1"/>
</dbReference>
<evidence type="ECO:0000313" key="4">
    <source>
        <dbReference type="EMBL" id="XCG71998.1"/>
    </source>
</evidence>
<dbReference type="InterPro" id="IPR036162">
    <property type="entry name" value="Resolvase-like_N_sf"/>
</dbReference>